<sequence length="136" mass="14674">MEMVIDQGRIIAFFNSEIGAAIFYAQGFGHAGGKFIILVDPKGILAEEISGAIRIDGTRKEVHQEAAGGRVHTKISKDAVVASMLRLAQLQGNPTDAKIFAVLAFGRTQNYVGENTALATAPKLLEVGRGWLHNLW</sequence>
<organism evidence="1 2">
    <name type="scientific">Neolewinella lacunae</name>
    <dbReference type="NCBI Taxonomy" id="1517758"/>
    <lineage>
        <taxon>Bacteria</taxon>
        <taxon>Pseudomonadati</taxon>
        <taxon>Bacteroidota</taxon>
        <taxon>Saprospiria</taxon>
        <taxon>Saprospirales</taxon>
        <taxon>Lewinellaceae</taxon>
        <taxon>Neolewinella</taxon>
    </lineage>
</organism>
<proteinExistence type="predicted"/>
<keyword evidence="2" id="KW-1185">Reference proteome</keyword>
<dbReference type="RefSeq" id="WP_187465856.1">
    <property type="nucleotide sequence ID" value="NZ_JACSIT010000076.1"/>
</dbReference>
<evidence type="ECO:0000313" key="1">
    <source>
        <dbReference type="EMBL" id="MBC6993757.1"/>
    </source>
</evidence>
<comment type="caution">
    <text evidence="1">The sequence shown here is derived from an EMBL/GenBank/DDBJ whole genome shotgun (WGS) entry which is preliminary data.</text>
</comment>
<dbReference type="EMBL" id="JACSIT010000076">
    <property type="protein sequence ID" value="MBC6993757.1"/>
    <property type="molecule type" value="Genomic_DNA"/>
</dbReference>
<dbReference type="Proteomes" id="UP000650081">
    <property type="component" value="Unassembled WGS sequence"/>
</dbReference>
<reference evidence="1" key="1">
    <citation type="submission" date="2020-08" db="EMBL/GenBank/DDBJ databases">
        <title>Lewinella bacteria from marine environments.</title>
        <authorList>
            <person name="Zhong Y."/>
        </authorList>
    </citation>
    <scope>NUCLEOTIDE SEQUENCE</scope>
    <source>
        <strain evidence="1">KCTC 42187</strain>
    </source>
</reference>
<gene>
    <name evidence="1" type="ORF">H9S92_06270</name>
</gene>
<name>A0A923PNI6_9BACT</name>
<dbReference type="AlphaFoldDB" id="A0A923PNI6"/>
<evidence type="ECO:0000313" key="2">
    <source>
        <dbReference type="Proteomes" id="UP000650081"/>
    </source>
</evidence>
<protein>
    <submittedName>
        <fullName evidence="1">Uncharacterized protein</fullName>
    </submittedName>
</protein>
<accession>A0A923PNI6</accession>